<protein>
    <recommendedName>
        <fullName evidence="1">DNA helicase Pif1-like 2B domain-containing protein</fullName>
    </recommendedName>
</protein>
<dbReference type="AlphaFoldDB" id="A0A4Y2Q3K6"/>
<dbReference type="SUPFAM" id="SSF52540">
    <property type="entry name" value="P-loop containing nucleoside triphosphate hydrolases"/>
    <property type="match status" value="1"/>
</dbReference>
<evidence type="ECO:0000313" key="2">
    <source>
        <dbReference type="EMBL" id="GBN57733.1"/>
    </source>
</evidence>
<evidence type="ECO:0000313" key="3">
    <source>
        <dbReference type="Proteomes" id="UP000499080"/>
    </source>
</evidence>
<evidence type="ECO:0000259" key="1">
    <source>
        <dbReference type="Pfam" id="PF21530"/>
    </source>
</evidence>
<accession>A0A4Y2Q3K6</accession>
<comment type="caution">
    <text evidence="2">The sequence shown here is derived from an EMBL/GenBank/DDBJ whole genome shotgun (WGS) entry which is preliminary data.</text>
</comment>
<organism evidence="2 3">
    <name type="scientific">Araneus ventricosus</name>
    <name type="common">Orbweaver spider</name>
    <name type="synonym">Epeira ventricosa</name>
    <dbReference type="NCBI Taxonomy" id="182803"/>
    <lineage>
        <taxon>Eukaryota</taxon>
        <taxon>Metazoa</taxon>
        <taxon>Ecdysozoa</taxon>
        <taxon>Arthropoda</taxon>
        <taxon>Chelicerata</taxon>
        <taxon>Arachnida</taxon>
        <taxon>Araneae</taxon>
        <taxon>Araneomorphae</taxon>
        <taxon>Entelegynae</taxon>
        <taxon>Araneoidea</taxon>
        <taxon>Araneidae</taxon>
        <taxon>Araneus</taxon>
    </lineage>
</organism>
<name>A0A4Y2Q3K6_ARAVE</name>
<dbReference type="Pfam" id="PF21530">
    <property type="entry name" value="Pif1_2B_dom"/>
    <property type="match status" value="1"/>
</dbReference>
<gene>
    <name evidence="2" type="ORF">AVEN_255020_1</name>
</gene>
<dbReference type="InterPro" id="IPR049163">
    <property type="entry name" value="Pif1-like_2B_dom"/>
</dbReference>
<dbReference type="Proteomes" id="UP000499080">
    <property type="component" value="Unassembled WGS sequence"/>
</dbReference>
<dbReference type="InterPro" id="IPR027417">
    <property type="entry name" value="P-loop_NTPase"/>
</dbReference>
<sequence>MQIIGRIVKTQQELKEAVFPNVAQQFIDYSWLCQIAIIAPRNENVSVMNKQLLQELPGNVQVYKYIDTTCDINEAVKYPTEFLNTLEPPGVPSHTLELKIGAPIIFLRNLHPPSLCNGTRFCIKKLMPNIIVVTIMTKHAAGENVSIPSIPIIPSDFPFQFKRFSSLFV</sequence>
<keyword evidence="3" id="KW-1185">Reference proteome</keyword>
<dbReference type="PANTHER" id="PTHR10492:SF57">
    <property type="entry name" value="ATP-DEPENDENT DNA HELICASE"/>
    <property type="match status" value="1"/>
</dbReference>
<dbReference type="PANTHER" id="PTHR10492">
    <property type="match status" value="1"/>
</dbReference>
<reference evidence="2 3" key="1">
    <citation type="journal article" date="2019" name="Sci. Rep.">
        <title>Orb-weaving spider Araneus ventricosus genome elucidates the spidroin gene catalogue.</title>
        <authorList>
            <person name="Kono N."/>
            <person name="Nakamura H."/>
            <person name="Ohtoshi R."/>
            <person name="Moran D.A.P."/>
            <person name="Shinohara A."/>
            <person name="Yoshida Y."/>
            <person name="Fujiwara M."/>
            <person name="Mori M."/>
            <person name="Tomita M."/>
            <person name="Arakawa K."/>
        </authorList>
    </citation>
    <scope>NUCLEOTIDE SEQUENCE [LARGE SCALE GENOMIC DNA]</scope>
</reference>
<feature type="domain" description="DNA helicase Pif1-like 2B" evidence="1">
    <location>
        <begin position="81"/>
        <end position="126"/>
    </location>
</feature>
<dbReference type="EMBL" id="BGPR01012799">
    <property type="protein sequence ID" value="GBN57733.1"/>
    <property type="molecule type" value="Genomic_DNA"/>
</dbReference>
<proteinExistence type="predicted"/>
<dbReference type="OrthoDB" id="272985at2759"/>